<feature type="signal peptide" evidence="1">
    <location>
        <begin position="1"/>
        <end position="22"/>
    </location>
</feature>
<evidence type="ECO:0000256" key="1">
    <source>
        <dbReference type="SAM" id="SignalP"/>
    </source>
</evidence>
<accession>A0A9P6GYT3</accession>
<proteinExistence type="predicted"/>
<protein>
    <submittedName>
        <fullName evidence="2">Uncharacterized protein</fullName>
    </submittedName>
</protein>
<feature type="chain" id="PRO_5040132584" evidence="1">
    <location>
        <begin position="23"/>
        <end position="177"/>
    </location>
</feature>
<dbReference type="EMBL" id="SBJO01000184">
    <property type="protein sequence ID" value="KAF9762334.1"/>
    <property type="molecule type" value="Genomic_DNA"/>
</dbReference>
<evidence type="ECO:0000313" key="3">
    <source>
        <dbReference type="Proteomes" id="UP000740883"/>
    </source>
</evidence>
<evidence type="ECO:0000313" key="2">
    <source>
        <dbReference type="EMBL" id="KAF9762334.1"/>
    </source>
</evidence>
<dbReference type="Proteomes" id="UP000740883">
    <property type="component" value="Unassembled WGS sequence"/>
</dbReference>
<gene>
    <name evidence="2" type="ORF">NGRA_2090</name>
</gene>
<organism evidence="2 3">
    <name type="scientific">Nosema granulosis</name>
    <dbReference type="NCBI Taxonomy" id="83296"/>
    <lineage>
        <taxon>Eukaryota</taxon>
        <taxon>Fungi</taxon>
        <taxon>Fungi incertae sedis</taxon>
        <taxon>Microsporidia</taxon>
        <taxon>Nosematidae</taxon>
        <taxon>Nosema</taxon>
    </lineage>
</organism>
<dbReference type="AlphaFoldDB" id="A0A9P6GYT3"/>
<sequence>MKVNKLTILFSCLTLYITVSYQKEIAENLLKLFLDVQIKCEKTNTAYNILKEDFKIHARSKKEVNKIKKYISKSKFSGSLKKAVKMIKTDIITFEENGDPYYKVNENNSKIIIKQFYKYKYKSTEFIKNLFEMYDKLWLDTYESIEQTIINSSVILRLANEDFIEEMEVLINILKTF</sequence>
<keyword evidence="3" id="KW-1185">Reference proteome</keyword>
<comment type="caution">
    <text evidence="2">The sequence shown here is derived from an EMBL/GenBank/DDBJ whole genome shotgun (WGS) entry which is preliminary data.</text>
</comment>
<reference evidence="2 3" key="1">
    <citation type="journal article" date="2020" name="Genome Biol. Evol.">
        <title>Comparative genomics of strictly vertically transmitted, feminizing microsporidia endosymbionts of amphipod crustaceans.</title>
        <authorList>
            <person name="Cormier A."/>
            <person name="Chebbi M.A."/>
            <person name="Giraud I."/>
            <person name="Wattier R."/>
            <person name="Teixeira M."/>
            <person name="Gilbert C."/>
            <person name="Rigaud T."/>
            <person name="Cordaux R."/>
        </authorList>
    </citation>
    <scope>NUCLEOTIDE SEQUENCE [LARGE SCALE GENOMIC DNA]</scope>
    <source>
        <strain evidence="2 3">Ou3-Ou53</strain>
    </source>
</reference>
<keyword evidence="1" id="KW-0732">Signal</keyword>
<name>A0A9P6GYT3_9MICR</name>